<organism evidence="2 3">
    <name type="scientific">Paenibacillus hodogayensis</name>
    <dbReference type="NCBI Taxonomy" id="279208"/>
    <lineage>
        <taxon>Bacteria</taxon>
        <taxon>Bacillati</taxon>
        <taxon>Bacillota</taxon>
        <taxon>Bacilli</taxon>
        <taxon>Bacillales</taxon>
        <taxon>Paenibacillaceae</taxon>
        <taxon>Paenibacillus</taxon>
    </lineage>
</organism>
<feature type="domain" description="SIS" evidence="1">
    <location>
        <begin position="29"/>
        <end position="225"/>
    </location>
</feature>
<evidence type="ECO:0000313" key="2">
    <source>
        <dbReference type="EMBL" id="MFB9753126.1"/>
    </source>
</evidence>
<accession>A0ABV5VYS4</accession>
<name>A0ABV5VYS4_9BACL</name>
<gene>
    <name evidence="2" type="ORF">ACFFNY_16290</name>
</gene>
<keyword evidence="3" id="KW-1185">Reference proteome</keyword>
<evidence type="ECO:0000313" key="3">
    <source>
        <dbReference type="Proteomes" id="UP001589619"/>
    </source>
</evidence>
<dbReference type="InterPro" id="IPR035472">
    <property type="entry name" value="RpiR-like_SIS"/>
</dbReference>
<dbReference type="Proteomes" id="UP001589619">
    <property type="component" value="Unassembled WGS sequence"/>
</dbReference>
<dbReference type="NCBIfam" id="NF002805">
    <property type="entry name" value="PRK02947.1"/>
    <property type="match status" value="1"/>
</dbReference>
<dbReference type="CDD" id="cd05013">
    <property type="entry name" value="SIS_RpiR"/>
    <property type="match status" value="1"/>
</dbReference>
<dbReference type="InterPro" id="IPR046348">
    <property type="entry name" value="SIS_dom_sf"/>
</dbReference>
<dbReference type="PANTHER" id="PTHR30390:SF7">
    <property type="entry name" value="PHOSPHOHEPTOSE ISOMERASE"/>
    <property type="match status" value="1"/>
</dbReference>
<proteinExistence type="predicted"/>
<dbReference type="Pfam" id="PF13580">
    <property type="entry name" value="SIS_2"/>
    <property type="match status" value="1"/>
</dbReference>
<dbReference type="InterPro" id="IPR050099">
    <property type="entry name" value="SIS_GmhA/DiaA_subfam"/>
</dbReference>
<dbReference type="SUPFAM" id="SSF53697">
    <property type="entry name" value="SIS domain"/>
    <property type="match status" value="1"/>
</dbReference>
<dbReference type="RefSeq" id="WP_344902280.1">
    <property type="nucleotide sequence ID" value="NZ_BAAAYO010000001.1"/>
</dbReference>
<evidence type="ECO:0000259" key="1">
    <source>
        <dbReference type="PROSITE" id="PS51464"/>
    </source>
</evidence>
<sequence>MVQQLRFIEEAKKLIDRIETTQTESLHKAAELYANAIANDGLVHLYGNGHSAIAVYETFPRIGSIVGFHPLLELSLTYYANVVGPNGLRQNQYLEQLEGFAEKILSNYDFGPHDVMVCFSSTGINQVVIEMAYGAKKRGIPVIAVTSVAHQSSTESRHSSGKRLSEIADVTIDNCTPPGDAMIHLDGCDAPVSPGSTLAAVTIVQTLNALTAEKLVERGCKPLILPSMHFKGDTSVDETIDAYYSETKRRFRKTR</sequence>
<reference evidence="2 3" key="1">
    <citation type="submission" date="2024-09" db="EMBL/GenBank/DDBJ databases">
        <authorList>
            <person name="Sun Q."/>
            <person name="Mori K."/>
        </authorList>
    </citation>
    <scope>NUCLEOTIDE SEQUENCE [LARGE SCALE GENOMIC DNA]</scope>
    <source>
        <strain evidence="2 3">JCM 12520</strain>
    </source>
</reference>
<dbReference type="PANTHER" id="PTHR30390">
    <property type="entry name" value="SEDOHEPTULOSE 7-PHOSPHATE ISOMERASE / DNAA INITIATOR-ASSOCIATING FACTOR FOR REPLICATION INITIATION"/>
    <property type="match status" value="1"/>
</dbReference>
<comment type="caution">
    <text evidence="2">The sequence shown here is derived from an EMBL/GenBank/DDBJ whole genome shotgun (WGS) entry which is preliminary data.</text>
</comment>
<dbReference type="PROSITE" id="PS51464">
    <property type="entry name" value="SIS"/>
    <property type="match status" value="1"/>
</dbReference>
<dbReference type="EMBL" id="JBHMAG010000012">
    <property type="protein sequence ID" value="MFB9753126.1"/>
    <property type="molecule type" value="Genomic_DNA"/>
</dbReference>
<protein>
    <submittedName>
        <fullName evidence="2">SIS domain-containing protein</fullName>
    </submittedName>
</protein>
<dbReference type="InterPro" id="IPR001347">
    <property type="entry name" value="SIS_dom"/>
</dbReference>
<dbReference type="Gene3D" id="3.40.50.10490">
    <property type="entry name" value="Glucose-6-phosphate isomerase like protein, domain 1"/>
    <property type="match status" value="1"/>
</dbReference>